<reference evidence="10 11" key="1">
    <citation type="submission" date="2017-09" db="EMBL/GenBank/DDBJ databases">
        <title>Depth-based differentiation of microbial function through sediment-hosted aquifers and enrichment of novel symbionts in the deep terrestrial subsurface.</title>
        <authorList>
            <person name="Probst A.J."/>
            <person name="Ladd B."/>
            <person name="Jarett J.K."/>
            <person name="Geller-Mcgrath D.E."/>
            <person name="Sieber C.M."/>
            <person name="Emerson J.B."/>
            <person name="Anantharaman K."/>
            <person name="Thomas B.C."/>
            <person name="Malmstrom R."/>
            <person name="Stieglmeier M."/>
            <person name="Klingl A."/>
            <person name="Woyke T."/>
            <person name="Ryan C.M."/>
            <person name="Banfield J.F."/>
        </authorList>
    </citation>
    <scope>NUCLEOTIDE SEQUENCE [LARGE SCALE GENOMIC DNA]</scope>
    <source>
        <strain evidence="10">CG17_big_fil_post_rev_8_21_14_2_50_48_46</strain>
    </source>
</reference>
<dbReference type="PANTHER" id="PTHR43394">
    <property type="entry name" value="ATP-DEPENDENT PERMEASE MDL1, MITOCHONDRIAL"/>
    <property type="match status" value="1"/>
</dbReference>
<keyword evidence="5 7" id="KW-1133">Transmembrane helix</keyword>
<dbReference type="SUPFAM" id="SSF52540">
    <property type="entry name" value="P-loop containing nucleoside triphosphate hydrolases"/>
    <property type="match status" value="1"/>
</dbReference>
<dbReference type="InterPro" id="IPR003593">
    <property type="entry name" value="AAA+_ATPase"/>
</dbReference>
<dbReference type="InterPro" id="IPR027417">
    <property type="entry name" value="P-loop_NTPase"/>
</dbReference>
<dbReference type="PROSITE" id="PS50893">
    <property type="entry name" value="ABC_TRANSPORTER_2"/>
    <property type="match status" value="1"/>
</dbReference>
<evidence type="ECO:0000256" key="4">
    <source>
        <dbReference type="ARBA" id="ARBA00022840"/>
    </source>
</evidence>
<evidence type="ECO:0000313" key="10">
    <source>
        <dbReference type="EMBL" id="PIW18815.1"/>
    </source>
</evidence>
<name>A0A2M7G9T1_9BACT</name>
<accession>A0A2M7G9T1</accession>
<evidence type="ECO:0000259" key="9">
    <source>
        <dbReference type="PROSITE" id="PS50929"/>
    </source>
</evidence>
<dbReference type="GO" id="GO:0015421">
    <property type="term" value="F:ABC-type oligopeptide transporter activity"/>
    <property type="evidence" value="ECO:0007669"/>
    <property type="project" value="TreeGrafter"/>
</dbReference>
<dbReference type="InterPro" id="IPR003439">
    <property type="entry name" value="ABC_transporter-like_ATP-bd"/>
</dbReference>
<comment type="subcellular location">
    <subcellularLocation>
        <location evidence="1">Cell membrane</location>
        <topology evidence="1">Multi-pass membrane protein</topology>
    </subcellularLocation>
</comment>
<evidence type="ECO:0000256" key="6">
    <source>
        <dbReference type="ARBA" id="ARBA00023136"/>
    </source>
</evidence>
<dbReference type="PROSITE" id="PS50929">
    <property type="entry name" value="ABC_TM1F"/>
    <property type="match status" value="1"/>
</dbReference>
<evidence type="ECO:0000256" key="2">
    <source>
        <dbReference type="ARBA" id="ARBA00022692"/>
    </source>
</evidence>
<feature type="domain" description="ABC transporter" evidence="8">
    <location>
        <begin position="338"/>
        <end position="553"/>
    </location>
</feature>
<dbReference type="SUPFAM" id="SSF90123">
    <property type="entry name" value="ABC transporter transmembrane region"/>
    <property type="match status" value="1"/>
</dbReference>
<evidence type="ECO:0000313" key="11">
    <source>
        <dbReference type="Proteomes" id="UP000231019"/>
    </source>
</evidence>
<dbReference type="GO" id="GO:0005524">
    <property type="term" value="F:ATP binding"/>
    <property type="evidence" value="ECO:0007669"/>
    <property type="project" value="UniProtKB-KW"/>
</dbReference>
<keyword evidence="6 7" id="KW-0472">Membrane</keyword>
<dbReference type="Pfam" id="PF00664">
    <property type="entry name" value="ABC_membrane"/>
    <property type="match status" value="1"/>
</dbReference>
<dbReference type="InterPro" id="IPR011527">
    <property type="entry name" value="ABC1_TM_dom"/>
</dbReference>
<dbReference type="Gene3D" id="1.20.1560.10">
    <property type="entry name" value="ABC transporter type 1, transmembrane domain"/>
    <property type="match status" value="1"/>
</dbReference>
<comment type="caution">
    <text evidence="10">The sequence shown here is derived from an EMBL/GenBank/DDBJ whole genome shotgun (WGS) entry which is preliminary data.</text>
</comment>
<protein>
    <recommendedName>
        <fullName evidence="12">ABC transporter ATP-binding protein</fullName>
    </recommendedName>
</protein>
<evidence type="ECO:0000256" key="1">
    <source>
        <dbReference type="ARBA" id="ARBA00004651"/>
    </source>
</evidence>
<evidence type="ECO:0000256" key="3">
    <source>
        <dbReference type="ARBA" id="ARBA00022741"/>
    </source>
</evidence>
<feature type="transmembrane region" description="Helical" evidence="7">
    <location>
        <begin position="22"/>
        <end position="47"/>
    </location>
</feature>
<keyword evidence="2 7" id="KW-0812">Transmembrane</keyword>
<keyword evidence="4" id="KW-0067">ATP-binding</keyword>
<evidence type="ECO:0000256" key="7">
    <source>
        <dbReference type="SAM" id="Phobius"/>
    </source>
</evidence>
<evidence type="ECO:0000259" key="8">
    <source>
        <dbReference type="PROSITE" id="PS50893"/>
    </source>
</evidence>
<sequence>MVFESVLLSEAIVWRFSWLKSHPWVCFCALLCLCLHLALTLLLIPLARQLESLFQGVNLSRFMALLGLILGVYAAKGFFYWIQTLLWGWLAYVHTHQCRLRIYQQLLRQPLWKWQSWQTGDLLSRLSSDLQQMEGARQQQLAHFFPNLILSLALLGSLLWMNVGLTLLTLLLLPLGSRTLVLTGRPLNFWARQQMQGRGALHQELSETFQALPSLWPLRIHTWLESRVEALQQTILASQIRQLAWQAIQGPLLTLIQVLAIGLVLIAGIWQVEQKWVTGGDLLAFGTALALGVDPVLALVQAWGVVHAAQPAQERIQELEAFIPEDMKETEQAPVGKIQTVDLGFAYPEQPPLFNALTLVLEPGSWAALAGPSGCGKSSLLAILAGQLAATQGKVQTLPEALRVVLVPQKAGFFNRSLRENICLGREISEAEWQRLLQVCQLETVLAALPEGAESLMGNQGSFFSGGERQRVALARALLAQPAVLLLDEATSELDLQTEALIFAALRAEYPDMSCLLVSHRPETLAALPQVFVFERGTIRTHSSPVQAHEFQLP</sequence>
<feature type="transmembrane region" description="Helical" evidence="7">
    <location>
        <begin position="148"/>
        <end position="173"/>
    </location>
</feature>
<dbReference type="GO" id="GO:0016887">
    <property type="term" value="F:ATP hydrolysis activity"/>
    <property type="evidence" value="ECO:0007669"/>
    <property type="project" value="InterPro"/>
</dbReference>
<organism evidence="10 11">
    <name type="scientific">bacterium (Candidatus Blackallbacteria) CG17_big_fil_post_rev_8_21_14_2_50_48_46</name>
    <dbReference type="NCBI Taxonomy" id="2014261"/>
    <lineage>
        <taxon>Bacteria</taxon>
        <taxon>Candidatus Blackallbacteria</taxon>
    </lineage>
</organism>
<dbReference type="PROSITE" id="PS00211">
    <property type="entry name" value="ABC_TRANSPORTER_1"/>
    <property type="match status" value="1"/>
</dbReference>
<feature type="transmembrane region" description="Helical" evidence="7">
    <location>
        <begin position="282"/>
        <end position="306"/>
    </location>
</feature>
<dbReference type="InterPro" id="IPR036640">
    <property type="entry name" value="ABC1_TM_sf"/>
</dbReference>
<dbReference type="AlphaFoldDB" id="A0A2M7G9T1"/>
<evidence type="ECO:0000256" key="5">
    <source>
        <dbReference type="ARBA" id="ARBA00022989"/>
    </source>
</evidence>
<dbReference type="Proteomes" id="UP000231019">
    <property type="component" value="Unassembled WGS sequence"/>
</dbReference>
<dbReference type="PANTHER" id="PTHR43394:SF1">
    <property type="entry name" value="ATP-BINDING CASSETTE SUB-FAMILY B MEMBER 10, MITOCHONDRIAL"/>
    <property type="match status" value="1"/>
</dbReference>
<proteinExistence type="predicted"/>
<feature type="transmembrane region" description="Helical" evidence="7">
    <location>
        <begin position="59"/>
        <end position="82"/>
    </location>
</feature>
<keyword evidence="3" id="KW-0547">Nucleotide-binding</keyword>
<dbReference type="InterPro" id="IPR017871">
    <property type="entry name" value="ABC_transporter-like_CS"/>
</dbReference>
<feature type="domain" description="ABC transmembrane type-1" evidence="9">
    <location>
        <begin position="24"/>
        <end position="308"/>
    </location>
</feature>
<dbReference type="GO" id="GO:0005886">
    <property type="term" value="C:plasma membrane"/>
    <property type="evidence" value="ECO:0007669"/>
    <property type="project" value="UniProtKB-SubCell"/>
</dbReference>
<dbReference type="CDD" id="cd03228">
    <property type="entry name" value="ABCC_MRP_Like"/>
    <property type="match status" value="1"/>
</dbReference>
<dbReference type="SMART" id="SM00382">
    <property type="entry name" value="AAA"/>
    <property type="match status" value="1"/>
</dbReference>
<dbReference type="InterPro" id="IPR039421">
    <property type="entry name" value="Type_1_exporter"/>
</dbReference>
<evidence type="ECO:0008006" key="12">
    <source>
        <dbReference type="Google" id="ProtNLM"/>
    </source>
</evidence>
<feature type="transmembrane region" description="Helical" evidence="7">
    <location>
        <begin position="250"/>
        <end position="270"/>
    </location>
</feature>
<gene>
    <name evidence="10" type="ORF">COW36_03290</name>
</gene>
<dbReference type="EMBL" id="PFFQ01000009">
    <property type="protein sequence ID" value="PIW18815.1"/>
    <property type="molecule type" value="Genomic_DNA"/>
</dbReference>
<dbReference type="Pfam" id="PF00005">
    <property type="entry name" value="ABC_tran"/>
    <property type="match status" value="1"/>
</dbReference>
<dbReference type="Gene3D" id="3.40.50.300">
    <property type="entry name" value="P-loop containing nucleotide triphosphate hydrolases"/>
    <property type="match status" value="1"/>
</dbReference>